<comment type="subunit">
    <text evidence="4 5">Interacts with MinD and FtsZ.</text>
</comment>
<dbReference type="EMBL" id="BLAY01000004">
    <property type="protein sequence ID" value="GET35768.1"/>
    <property type="molecule type" value="Genomic_DNA"/>
</dbReference>
<organism evidence="7 8">
    <name type="scientific">Microseira wollei NIES-4236</name>
    <dbReference type="NCBI Taxonomy" id="2530354"/>
    <lineage>
        <taxon>Bacteria</taxon>
        <taxon>Bacillati</taxon>
        <taxon>Cyanobacteriota</taxon>
        <taxon>Cyanophyceae</taxon>
        <taxon>Oscillatoriophycideae</taxon>
        <taxon>Aerosakkonematales</taxon>
        <taxon>Aerosakkonemataceae</taxon>
        <taxon>Microseira</taxon>
    </lineage>
</organism>
<reference evidence="7" key="1">
    <citation type="submission" date="2019-10" db="EMBL/GenBank/DDBJ databases">
        <title>Draft genome sequece of Microseira wollei NIES-4236.</title>
        <authorList>
            <person name="Yamaguchi H."/>
            <person name="Suzuki S."/>
            <person name="Kawachi M."/>
        </authorList>
    </citation>
    <scope>NUCLEOTIDE SEQUENCE</scope>
    <source>
        <strain evidence="7">NIES-4236</strain>
    </source>
</reference>
<dbReference type="Pfam" id="PF03775">
    <property type="entry name" value="MinC_C"/>
    <property type="match status" value="1"/>
</dbReference>
<comment type="similarity">
    <text evidence="5">Belongs to the MinC family.</text>
</comment>
<keyword evidence="2 5" id="KW-0717">Septation</keyword>
<evidence type="ECO:0000256" key="5">
    <source>
        <dbReference type="HAMAP-Rule" id="MF_00267"/>
    </source>
</evidence>
<keyword evidence="3 5" id="KW-0131">Cell cycle</keyword>
<keyword evidence="1 5" id="KW-0132">Cell division</keyword>
<name>A0AAV3X0T4_9CYAN</name>
<dbReference type="PANTHER" id="PTHR34108:SF1">
    <property type="entry name" value="SEPTUM SITE-DETERMINING PROTEIN MINC"/>
    <property type="match status" value="1"/>
</dbReference>
<dbReference type="InterPro" id="IPR016098">
    <property type="entry name" value="CAP/MinC_C"/>
</dbReference>
<accession>A0AAV3X0T4</accession>
<proteinExistence type="inferred from homology"/>
<dbReference type="GO" id="GO:1901891">
    <property type="term" value="P:regulation of cell septum assembly"/>
    <property type="evidence" value="ECO:0007669"/>
    <property type="project" value="InterPro"/>
</dbReference>
<dbReference type="InterPro" id="IPR005526">
    <property type="entry name" value="Septum_form_inhib_MinC_C"/>
</dbReference>
<evidence type="ECO:0000256" key="4">
    <source>
        <dbReference type="ARBA" id="ARBA00046874"/>
    </source>
</evidence>
<dbReference type="InterPro" id="IPR036145">
    <property type="entry name" value="MinC_C_sf"/>
</dbReference>
<feature type="domain" description="Septum formation inhibitor MinC C-terminal" evidence="6">
    <location>
        <begin position="198"/>
        <end position="289"/>
    </location>
</feature>
<comment type="caution">
    <text evidence="7">The sequence shown here is derived from an EMBL/GenBank/DDBJ whole genome shotgun (WGS) entry which is preliminary data.</text>
</comment>
<protein>
    <recommendedName>
        <fullName evidence="5">Probable septum site-determining protein MinC</fullName>
    </recommendedName>
</protein>
<dbReference type="GO" id="GO:0000902">
    <property type="term" value="P:cell morphogenesis"/>
    <property type="evidence" value="ECO:0007669"/>
    <property type="project" value="InterPro"/>
</dbReference>
<dbReference type="NCBIfam" id="NF001778">
    <property type="entry name" value="PRK00513.2-4"/>
    <property type="match status" value="1"/>
</dbReference>
<dbReference type="AlphaFoldDB" id="A0AAV3X0T4"/>
<dbReference type="GO" id="GO:0000917">
    <property type="term" value="P:division septum assembly"/>
    <property type="evidence" value="ECO:0007669"/>
    <property type="project" value="UniProtKB-KW"/>
</dbReference>
<evidence type="ECO:0000259" key="6">
    <source>
        <dbReference type="Pfam" id="PF03775"/>
    </source>
</evidence>
<dbReference type="HAMAP" id="MF_00267">
    <property type="entry name" value="MinC"/>
    <property type="match status" value="1"/>
</dbReference>
<evidence type="ECO:0000256" key="1">
    <source>
        <dbReference type="ARBA" id="ARBA00022618"/>
    </source>
</evidence>
<dbReference type="Gene3D" id="2.160.20.70">
    <property type="match status" value="1"/>
</dbReference>
<dbReference type="InterPro" id="IPR013033">
    <property type="entry name" value="MinC"/>
</dbReference>
<keyword evidence="8" id="KW-1185">Reference proteome</keyword>
<gene>
    <name evidence="5" type="primary">minC</name>
    <name evidence="7" type="ORF">MiSe_05140</name>
</gene>
<evidence type="ECO:0000256" key="2">
    <source>
        <dbReference type="ARBA" id="ARBA00023210"/>
    </source>
</evidence>
<comment type="function">
    <text evidence="5">Cell division inhibitor that blocks the formation of polar Z ring septums. Rapidly oscillates between the poles of the cell to destabilize FtsZ filaments that have formed before they mature into polar Z rings. Prevents FtsZ polymerization.</text>
</comment>
<evidence type="ECO:0000256" key="3">
    <source>
        <dbReference type="ARBA" id="ARBA00023306"/>
    </source>
</evidence>
<dbReference type="Proteomes" id="UP001050975">
    <property type="component" value="Unassembled WGS sequence"/>
</dbReference>
<evidence type="ECO:0000313" key="7">
    <source>
        <dbReference type="EMBL" id="GET35768.1"/>
    </source>
</evidence>
<sequence length="305" mass="33038">MYCRASENDRSEDGGESSRAWAGSKLKIGLARNIVNLSVAAEADRPMTVDSSVPSRVETVTTSPQEVDQRLSVQLKSEEGRLVLIFPPDTDPKDAAIAWSEIWQQLKQRLGGGDRFWQPNTPVDLMAQNRLLDGRQLQEVADALGEYQLTLAKVHTSRRQTAVAAATAGYCVEQHSAIASLNQPIATPGQAMAEPLYLETTLRSGMEIRHPGTVVILGDLNPGSMVVADGDILVWGRLRGVAHAGAKGNTGCLIMALQMEPTQLRIADYLARAPEKPPAQFFPEVAYVTPTGIRIAKAAGFTRPQ</sequence>
<dbReference type="PANTHER" id="PTHR34108">
    <property type="entry name" value="SEPTUM SITE-DETERMINING PROTEIN MINC"/>
    <property type="match status" value="1"/>
</dbReference>
<dbReference type="SUPFAM" id="SSF63848">
    <property type="entry name" value="Cell-division inhibitor MinC, C-terminal domain"/>
    <property type="match status" value="1"/>
</dbReference>
<evidence type="ECO:0000313" key="8">
    <source>
        <dbReference type="Proteomes" id="UP001050975"/>
    </source>
</evidence>